<evidence type="ECO:0000259" key="10">
    <source>
        <dbReference type="Pfam" id="PF15911"/>
    </source>
</evidence>
<dbReference type="RefSeq" id="XP_045567510.1">
    <property type="nucleotide sequence ID" value="XM_045711554.1"/>
</dbReference>
<sequence>MKRVFTLTDRAWLGSCLQYKWQKTLGNYIAVAGPDSSVKIFDRHGQRKNELNLPGRCVGMDWDKDGDILAVISDKSSSVYLWDANVNKTSQIDSGMRDQMSFVLWSKAGPLLAVGTNKGNLLIYNQQTSRKIPVLGKHTKRITCGCWSSQNLLALGSEDCSVTISNQEGDTIRQTSVRSDPADVQFSVMKTDERSSPGESTSCCAERRVLCAEKEEESWRDESRMDRIWVSVAVGKKTLFLFNLNDPDNPIELAFQQRYGNIISYHWYGDGYILIGFSQGYFVVISTHIREIGQELFQAHNHKDSLTSVAISSALNKAASCGDNSIKIHDLSELKEMDAIVNLEDETKGLDQLSWTDDGQLLAVSTQRGTLHVFLTRLPILGNSCGTRLVYLTSLLEVTVSNRVEGEAPVAVTVEVEPNFIAVGPYHIAVGMNNRAWFYALGDSGVERLKDVEYLGTIASMCLNSEYAAALFEGKVQLHMMEGDDQQEQRQTRLFPDGDRKEHIVSHALTNDFLFYGTDSGVIVCILVEDWQMLNEFRHPVGIKKVFPDPNGTRLAFIDDKSDGFLLSPVNDSHVEIPSFSPTITGVLWETWPSDKGVFVSFDDDKVYTYAMHKNTIYGPRVVFVGSTKLPFSHKPLLLYNGELTCQTQSGKTSSVALSTHTFLTHTHSPGAHTHTPEELSKQLTQALMLKRFPEAWELCKALGGPAGWAEMGRSCLIHMEVDLAVRLFRMSGDVGMVMSLQGIKGIEDRSLLAGHLAMFLNDYNLAQDLYLESSCPNAALEMRRDLQHWDRALMLAKRLAEDQIPFISKEYAVQLEFIGDYVNALSHYEKGMTHNNKEHDEACQGGVARMSIRMGDIRRGAAQAIAHPSRVLKKDCGVILENMKQFSEAAQLYEKGQYYDKAASVYIRCKNWSKVGELLPQVSSPKIHLQYAKAKEMDGKFKEAAQAYESARDWDNVIRVLLEHLNNPEDAVRIVRETQSIDGAKMVARFFLRLSDYGSAIQFLVLSHCNDEAFQLAQQHGQMDSYADIISSEATQEDYQSIALYFQGQNKHLQAGKFFHKSGQYSKALKHFLKCPNTDDNLAIEMAIETVGQAKDESLTNQLIDYLMGESDGMPKDAKYLFRLYMGLLQYREAACTAIIIAREEQSAGNYRNAHDVLFSMYTELQTQKIRIPAEMNTNLMILHSYILVKIHVKRGEHLKAARMLIRVSNNISKFPSHIVPILTSAVIECHRAGLRNSSFSFAAMLMRPEYRHNIDPKYRKKIETMVRRPDTSEIEEESTPCPYCGFMLPQCELICPGCKNNLPYCIATGHHMLKEDWSVCPHCEFPALYSQLILLLETESVCPMCSETLSVNQVEKMDDCSSFLHPDQSEH</sequence>
<dbReference type="InterPro" id="IPR011044">
    <property type="entry name" value="Quino_amine_DH_bsu"/>
</dbReference>
<keyword evidence="9" id="KW-0966">Cell projection</keyword>
<dbReference type="PANTHER" id="PTHR14920:SF0">
    <property type="entry name" value="WD REPEAT DOMAIN 19"/>
    <property type="match status" value="1"/>
</dbReference>
<dbReference type="InterPro" id="IPR056170">
    <property type="entry name" value="Znf_IFT121-like"/>
</dbReference>
<dbReference type="SMART" id="SM00320">
    <property type="entry name" value="WD40"/>
    <property type="match status" value="6"/>
</dbReference>
<evidence type="ECO:0000256" key="6">
    <source>
        <dbReference type="ARBA" id="ARBA00022803"/>
    </source>
</evidence>
<dbReference type="GeneID" id="106593292"/>
<evidence type="ECO:0000313" key="15">
    <source>
        <dbReference type="RefSeq" id="XP_045567510.1"/>
    </source>
</evidence>
<evidence type="ECO:0000256" key="9">
    <source>
        <dbReference type="ARBA" id="ARBA00023273"/>
    </source>
</evidence>
<dbReference type="InterPro" id="IPR056168">
    <property type="entry name" value="TPR_IF140/IFT172/WDR19"/>
</dbReference>
<dbReference type="InterPro" id="IPR057855">
    <property type="entry name" value="Beta-prop_WDR19_1st"/>
</dbReference>
<feature type="domain" description="WDR19 first beta-propeller" evidence="12">
    <location>
        <begin position="222"/>
        <end position="369"/>
    </location>
</feature>
<reference evidence="15" key="2">
    <citation type="submission" date="2025-08" db="UniProtKB">
        <authorList>
            <consortium name="RefSeq"/>
        </authorList>
    </citation>
    <scope>IDENTIFICATION</scope>
</reference>
<dbReference type="SUPFAM" id="SSF69322">
    <property type="entry name" value="Tricorn protease domain 2"/>
    <property type="match status" value="1"/>
</dbReference>
<keyword evidence="7" id="KW-0969">Cilium</keyword>
<dbReference type="Gene3D" id="1.25.40.470">
    <property type="match status" value="2"/>
</dbReference>
<dbReference type="SUPFAM" id="SSF48452">
    <property type="entry name" value="TPR-like"/>
    <property type="match status" value="1"/>
</dbReference>
<evidence type="ECO:0000256" key="7">
    <source>
        <dbReference type="ARBA" id="ARBA00023069"/>
    </source>
</evidence>
<dbReference type="SUPFAM" id="SSF50969">
    <property type="entry name" value="YVTN repeat-like/Quinoprotein amine dehydrogenase"/>
    <property type="match status" value="1"/>
</dbReference>
<dbReference type="InterPro" id="IPR015943">
    <property type="entry name" value="WD40/YVTN_repeat-like_dom_sf"/>
</dbReference>
<proteinExistence type="predicted"/>
<keyword evidence="5" id="KW-0970">Cilium biogenesis/degradation</keyword>
<evidence type="ECO:0000256" key="3">
    <source>
        <dbReference type="ARBA" id="ARBA00022574"/>
    </source>
</evidence>
<dbReference type="Pfam" id="PF23146">
    <property type="entry name" value="Zf_IFT144_1st"/>
    <property type="match status" value="1"/>
</dbReference>
<feature type="domain" description="WDR19 first beta-propeller" evidence="12">
    <location>
        <begin position="18"/>
        <end position="211"/>
    </location>
</feature>
<keyword evidence="4" id="KW-0677">Repeat</keyword>
<keyword evidence="2" id="KW-0963">Cytoplasm</keyword>
<keyword evidence="14" id="KW-1185">Reference proteome</keyword>
<feature type="domain" description="WDR19 WD40 repeat" evidence="10">
    <location>
        <begin position="390"/>
        <end position="661"/>
    </location>
</feature>
<evidence type="ECO:0000256" key="4">
    <source>
        <dbReference type="ARBA" id="ARBA00022737"/>
    </source>
</evidence>
<dbReference type="Proteomes" id="UP001652741">
    <property type="component" value="Unplaced"/>
</dbReference>
<accession>A0ABM3E8W9</accession>
<dbReference type="Pfam" id="PF24762">
    <property type="entry name" value="TPR_IF140-IFT172"/>
    <property type="match status" value="1"/>
</dbReference>
<keyword evidence="6" id="KW-0802">TPR repeat</keyword>
<dbReference type="Pfam" id="PF23389">
    <property type="entry name" value="Beta-prop_WDR19_1st"/>
    <property type="match status" value="2"/>
</dbReference>
<feature type="domain" description="IFT121-like zinc finger" evidence="11">
    <location>
        <begin position="1305"/>
        <end position="1351"/>
    </location>
</feature>
<evidence type="ECO:0000259" key="12">
    <source>
        <dbReference type="Pfam" id="PF23389"/>
    </source>
</evidence>
<keyword evidence="8" id="KW-0206">Cytoskeleton</keyword>
<evidence type="ECO:0000259" key="11">
    <source>
        <dbReference type="Pfam" id="PF23145"/>
    </source>
</evidence>
<evidence type="ECO:0000313" key="14">
    <source>
        <dbReference type="Proteomes" id="UP001652741"/>
    </source>
</evidence>
<evidence type="ECO:0000256" key="5">
    <source>
        <dbReference type="ARBA" id="ARBA00022794"/>
    </source>
</evidence>
<dbReference type="InterPro" id="IPR011990">
    <property type="entry name" value="TPR-like_helical_dom_sf"/>
</dbReference>
<comment type="subcellular location">
    <subcellularLocation>
        <location evidence="1">Cytoplasm</location>
        <location evidence="1">Cytoskeleton</location>
        <location evidence="1">Cilium basal body</location>
    </subcellularLocation>
</comment>
<feature type="domain" description="IF140/IFT172/WDR19 TPR" evidence="13">
    <location>
        <begin position="694"/>
        <end position="965"/>
    </location>
</feature>
<name>A0ABM3E8W9_SALSA</name>
<organism evidence="14 15">
    <name type="scientific">Salmo salar</name>
    <name type="common">Atlantic salmon</name>
    <dbReference type="NCBI Taxonomy" id="8030"/>
    <lineage>
        <taxon>Eukaryota</taxon>
        <taxon>Metazoa</taxon>
        <taxon>Chordata</taxon>
        <taxon>Craniata</taxon>
        <taxon>Vertebrata</taxon>
        <taxon>Euteleostomi</taxon>
        <taxon>Actinopterygii</taxon>
        <taxon>Neopterygii</taxon>
        <taxon>Teleostei</taxon>
        <taxon>Protacanthopterygii</taxon>
        <taxon>Salmoniformes</taxon>
        <taxon>Salmonidae</taxon>
        <taxon>Salmoninae</taxon>
        <taxon>Salmo</taxon>
    </lineage>
</organism>
<gene>
    <name evidence="15" type="primary">LOC106593292</name>
</gene>
<evidence type="ECO:0000256" key="8">
    <source>
        <dbReference type="ARBA" id="ARBA00023212"/>
    </source>
</evidence>
<evidence type="ECO:0000259" key="13">
    <source>
        <dbReference type="Pfam" id="PF24762"/>
    </source>
</evidence>
<protein>
    <submittedName>
        <fullName evidence="15">WD repeat-containing protein 19 isoform X1</fullName>
    </submittedName>
</protein>
<evidence type="ECO:0000256" key="2">
    <source>
        <dbReference type="ARBA" id="ARBA00022490"/>
    </source>
</evidence>
<dbReference type="Gene3D" id="2.130.10.10">
    <property type="entry name" value="YVTN repeat-like/Quinoprotein amine dehydrogenase"/>
    <property type="match status" value="1"/>
</dbReference>
<dbReference type="PANTHER" id="PTHR14920">
    <property type="entry name" value="OSMOTIC AVOIDANCE ABNORMAL PROTEIN 1/WD REPEAT MEMBRANE PROTEIN"/>
    <property type="match status" value="1"/>
</dbReference>
<dbReference type="Pfam" id="PF15911">
    <property type="entry name" value="Beta-prop_WDR19_2nd"/>
    <property type="match status" value="1"/>
</dbReference>
<evidence type="ECO:0000256" key="1">
    <source>
        <dbReference type="ARBA" id="ARBA00004120"/>
    </source>
</evidence>
<dbReference type="InterPro" id="IPR039468">
    <property type="entry name" value="WDR19_WD40_rpt"/>
</dbReference>
<dbReference type="InterPro" id="IPR001680">
    <property type="entry name" value="WD40_rpt"/>
</dbReference>
<dbReference type="Pfam" id="PF23145">
    <property type="entry name" value="Zf_2nd_IFT121"/>
    <property type="match status" value="1"/>
</dbReference>
<reference evidence="15" key="1">
    <citation type="journal article" date="2021" name="Front. Genet.">
        <title>A de novo Full-Length mRNA Transcriptome Generated From Hybrid-Corrected PacBio Long-Reads Improves the Transcript Annotation and Identifies Thousands of Novel Splice Variants in Atlantic Salmon.</title>
        <authorList>
            <person name="Ramberg S."/>
            <person name="Hoyheim B."/>
            <person name="Ostbye T.K."/>
            <person name="Andreassen R."/>
        </authorList>
    </citation>
    <scope>NUCLEOTIDE SEQUENCE</scope>
</reference>
<dbReference type="InterPro" id="IPR040379">
    <property type="entry name" value="WDR19/dyf-2"/>
</dbReference>
<keyword evidence="3" id="KW-0853">WD repeat</keyword>